<keyword evidence="2" id="KW-0964">Secreted</keyword>
<name>A0A9Y1BU30_9ARCH</name>
<proteinExistence type="predicted"/>
<organism evidence="6">
    <name type="scientific">Candidatus Heimdallarchaeum endolithica</name>
    <dbReference type="NCBI Taxonomy" id="2876572"/>
    <lineage>
        <taxon>Archaea</taxon>
        <taxon>Promethearchaeati</taxon>
        <taxon>Candidatus Heimdallarchaeota</taxon>
        <taxon>Candidatus Heimdallarchaeia (ex Rinke et al. 2021) (nom. nud.)</taxon>
        <taxon>Candidatus Heimdallarchaeales</taxon>
        <taxon>Candidatus Heimdallarchaeaceae</taxon>
        <taxon>Candidatus Heimdallarchaeum</taxon>
    </lineage>
</organism>
<dbReference type="SUPFAM" id="SSF103647">
    <property type="entry name" value="TSP type-3 repeat"/>
    <property type="match status" value="1"/>
</dbReference>
<evidence type="ECO:0000256" key="4">
    <source>
        <dbReference type="ARBA" id="ARBA00022837"/>
    </source>
</evidence>
<evidence type="ECO:0000256" key="1">
    <source>
        <dbReference type="ARBA" id="ARBA00004613"/>
    </source>
</evidence>
<keyword evidence="5" id="KW-0472">Membrane</keyword>
<dbReference type="EMBL" id="CP084167">
    <property type="protein sequence ID" value="UJG45006.1"/>
    <property type="molecule type" value="Genomic_DNA"/>
</dbReference>
<keyword evidence="3" id="KW-0732">Signal</keyword>
<reference evidence="6" key="1">
    <citation type="journal article" date="2022" name="Nat. Microbiol.">
        <title>Unique mobile elements and scalable gene flow at the prokaryote-eukaryote boundary revealed by circularized Asgard archaea genomes.</title>
        <authorList>
            <person name="Wu F."/>
            <person name="Speth D.R."/>
            <person name="Philosof A."/>
            <person name="Cremiere A."/>
            <person name="Narayanan A."/>
            <person name="Barco R.A."/>
            <person name="Connon S.A."/>
            <person name="Amend J.P."/>
            <person name="Antoshechkin I.A."/>
            <person name="Orphan V.J."/>
        </authorList>
    </citation>
    <scope>NUCLEOTIDE SEQUENCE</scope>
    <source>
        <strain evidence="6">PR6</strain>
    </source>
</reference>
<dbReference type="InterPro" id="IPR059100">
    <property type="entry name" value="TSP3_bac"/>
</dbReference>
<keyword evidence="4" id="KW-0106">Calcium</keyword>
<sequence length="290" mass="34014">MIEYFTESTDVDTDGDGLIDYEEVKYYGTNPRKADTDGDGISDNDELIQGRDPLVNEKQRKVKIIIIVFSALGSGILFIGLTVLLVLFLIEKNKNKEQALLSLFKKKIREIEKKINIIETIKIEELISKKEERAKIDTFFNEFLEVLVDFATYYLENEELIENKKWLKAKKKLNEELDKVRNWIDSNLRALKEYDIYDKLVNQIDGLENIEEIKIRKLEAYKEIELAKGVLGKFRKVVEKTSPFINKFSYSTLTKYWEITTELIFANMTQLEKIEEKIKDLLEEEKVQES</sequence>
<keyword evidence="5" id="KW-1133">Transmembrane helix</keyword>
<dbReference type="Pfam" id="PF18884">
    <property type="entry name" value="TSP3_bac"/>
    <property type="match status" value="2"/>
</dbReference>
<evidence type="ECO:0000313" key="6">
    <source>
        <dbReference type="EMBL" id="UJG45006.1"/>
    </source>
</evidence>
<dbReference type="InterPro" id="IPR028974">
    <property type="entry name" value="TSP_type-3_rpt"/>
</dbReference>
<dbReference type="PANTHER" id="PTHR37467:SF1">
    <property type="entry name" value="EXPORTED CALCIUM-BINDING GLYCOPROTEIN"/>
    <property type="match status" value="1"/>
</dbReference>
<evidence type="ECO:0000256" key="3">
    <source>
        <dbReference type="ARBA" id="ARBA00022729"/>
    </source>
</evidence>
<dbReference type="PROSITE" id="PS00018">
    <property type="entry name" value="EF_HAND_1"/>
    <property type="match status" value="1"/>
</dbReference>
<protein>
    <submittedName>
        <fullName evidence="6">Thrombospondin type 3 repeat-containing protein</fullName>
    </submittedName>
</protein>
<dbReference type="InterPro" id="IPR018247">
    <property type="entry name" value="EF_Hand_1_Ca_BS"/>
</dbReference>
<feature type="transmembrane region" description="Helical" evidence="5">
    <location>
        <begin position="64"/>
        <end position="90"/>
    </location>
</feature>
<dbReference type="Proteomes" id="UP001200513">
    <property type="component" value="Chromosome"/>
</dbReference>
<dbReference type="PANTHER" id="PTHR37467">
    <property type="entry name" value="EXPORTED CALCIUM-BINDING GLYCOPROTEIN-RELATED"/>
    <property type="match status" value="1"/>
</dbReference>
<dbReference type="AlphaFoldDB" id="A0A9Y1BU30"/>
<keyword evidence="5" id="KW-0812">Transmembrane</keyword>
<comment type="subcellular location">
    <subcellularLocation>
        <location evidence="1">Secreted</location>
    </subcellularLocation>
</comment>
<evidence type="ECO:0000256" key="5">
    <source>
        <dbReference type="SAM" id="Phobius"/>
    </source>
</evidence>
<dbReference type="InterPro" id="IPR053180">
    <property type="entry name" value="Ca-binding_acidic-repeat"/>
</dbReference>
<dbReference type="Gene3D" id="4.10.1080.10">
    <property type="entry name" value="TSP type-3 repeat"/>
    <property type="match status" value="1"/>
</dbReference>
<dbReference type="GO" id="GO:0005509">
    <property type="term" value="F:calcium ion binding"/>
    <property type="evidence" value="ECO:0007669"/>
    <property type="project" value="InterPro"/>
</dbReference>
<gene>
    <name evidence="6" type="ORF">K9W46_01540</name>
</gene>
<accession>A0A9Y1BU30</accession>
<evidence type="ECO:0000256" key="2">
    <source>
        <dbReference type="ARBA" id="ARBA00022525"/>
    </source>
</evidence>